<dbReference type="PROSITE" id="PS01071">
    <property type="entry name" value="GRPE"/>
    <property type="match status" value="1"/>
</dbReference>
<evidence type="ECO:0000256" key="4">
    <source>
        <dbReference type="ARBA" id="ARBA00022490"/>
    </source>
</evidence>
<gene>
    <name evidence="10 14" type="primary">grpE</name>
    <name evidence="14" type="ordered locus">TREAZ_2213</name>
</gene>
<dbReference type="SUPFAM" id="SSF58014">
    <property type="entry name" value="Coiled-coil domain of nucleotide exchange factor GrpE"/>
    <property type="match status" value="1"/>
</dbReference>
<dbReference type="PANTHER" id="PTHR21237">
    <property type="entry name" value="GRPE PROTEIN"/>
    <property type="match status" value="1"/>
</dbReference>
<feature type="region of interest" description="Disordered" evidence="13">
    <location>
        <begin position="1"/>
        <end position="67"/>
    </location>
</feature>
<evidence type="ECO:0000256" key="5">
    <source>
        <dbReference type="ARBA" id="ARBA00023016"/>
    </source>
</evidence>
<proteinExistence type="inferred from homology"/>
<organism evidence="14 15">
    <name type="scientific">Leadbettera azotonutricia (strain ATCC BAA-888 / DSM 13862 / ZAS-9)</name>
    <name type="common">Treponema azotonutricium</name>
    <dbReference type="NCBI Taxonomy" id="545695"/>
    <lineage>
        <taxon>Bacteria</taxon>
        <taxon>Pseudomonadati</taxon>
        <taxon>Spirochaetota</taxon>
        <taxon>Spirochaetia</taxon>
        <taxon>Spirochaetales</taxon>
        <taxon>Breznakiellaceae</taxon>
        <taxon>Leadbettera</taxon>
    </lineage>
</organism>
<dbReference type="GO" id="GO:0042803">
    <property type="term" value="F:protein homodimerization activity"/>
    <property type="evidence" value="ECO:0007669"/>
    <property type="project" value="InterPro"/>
</dbReference>
<evidence type="ECO:0000256" key="11">
    <source>
        <dbReference type="RuleBase" id="RU000639"/>
    </source>
</evidence>
<evidence type="ECO:0000256" key="13">
    <source>
        <dbReference type="SAM" id="MobiDB-lite"/>
    </source>
</evidence>
<evidence type="ECO:0000256" key="2">
    <source>
        <dbReference type="ARBA" id="ARBA00009054"/>
    </source>
</evidence>
<evidence type="ECO:0000256" key="1">
    <source>
        <dbReference type="ARBA" id="ARBA00004496"/>
    </source>
</evidence>
<feature type="compositionally biased region" description="Polar residues" evidence="13">
    <location>
        <begin position="44"/>
        <end position="56"/>
    </location>
</feature>
<dbReference type="GO" id="GO:0005737">
    <property type="term" value="C:cytoplasm"/>
    <property type="evidence" value="ECO:0007669"/>
    <property type="project" value="UniProtKB-SubCell"/>
</dbReference>
<evidence type="ECO:0000313" key="15">
    <source>
        <dbReference type="Proteomes" id="UP000009222"/>
    </source>
</evidence>
<dbReference type="Proteomes" id="UP000009222">
    <property type="component" value="Chromosome"/>
</dbReference>
<dbReference type="FunFam" id="2.30.22.10:FF:000001">
    <property type="entry name" value="Protein GrpE"/>
    <property type="match status" value="1"/>
</dbReference>
<dbReference type="Pfam" id="PF01025">
    <property type="entry name" value="GrpE"/>
    <property type="match status" value="1"/>
</dbReference>
<dbReference type="RefSeq" id="WP_015709837.1">
    <property type="nucleotide sequence ID" value="NC_015577.1"/>
</dbReference>
<dbReference type="Gene3D" id="2.30.22.10">
    <property type="entry name" value="Head domain of nucleotide exchange factor GrpE"/>
    <property type="match status" value="1"/>
</dbReference>
<dbReference type="Gene3D" id="3.90.20.20">
    <property type="match status" value="1"/>
</dbReference>
<keyword evidence="15" id="KW-1185">Reference proteome</keyword>
<name>F5Y8P3_LEAAZ</name>
<sequence>MSKHSHNPGPEEGVKKEEAAPQAEAGASGAANGADAPGGETGQAAAQDQGAVSGNAQAAPEKPLTPEERIAALEIQLAEANDQYLRKAADFENFRKRMAREKQEAIDFANQSLLMDLIQTMDDFDRAIKVAEGMAQSTPEFASFYEGVSMIEKRLSTQLDNKWGLKRFDSEGQPFDPNRHEAIMMEKSAEAKEATVAQDLIKGYTLKDRVIRAAKVKVIMPESN</sequence>
<dbReference type="CDD" id="cd00446">
    <property type="entry name" value="GrpE"/>
    <property type="match status" value="1"/>
</dbReference>
<dbReference type="eggNOG" id="COG0576">
    <property type="taxonomic scope" value="Bacteria"/>
</dbReference>
<reference evidence="14 15" key="2">
    <citation type="journal article" date="2011" name="ISME J.">
        <title>RNA-seq reveals cooperative metabolic interactions between two termite-gut spirochete species in co-culture.</title>
        <authorList>
            <person name="Rosenthal A.Z."/>
            <person name="Matson E.G."/>
            <person name="Eldar A."/>
            <person name="Leadbetter J.R."/>
        </authorList>
    </citation>
    <scope>NUCLEOTIDE SEQUENCE [LARGE SCALE GENOMIC DNA]</scope>
    <source>
        <strain evidence="15">ATCC BAA-888 / DSM 13862 / ZAS-9</strain>
    </source>
</reference>
<dbReference type="FunCoup" id="F5Y8P3">
    <property type="interactions" value="388"/>
</dbReference>
<comment type="subcellular location">
    <subcellularLocation>
        <location evidence="1 10">Cytoplasm</location>
    </subcellularLocation>
</comment>
<accession>F5Y8P3</accession>
<feature type="compositionally biased region" description="Low complexity" evidence="13">
    <location>
        <begin position="20"/>
        <end position="38"/>
    </location>
</feature>
<dbReference type="GO" id="GO:0000774">
    <property type="term" value="F:adenyl-nucleotide exchange factor activity"/>
    <property type="evidence" value="ECO:0007669"/>
    <property type="project" value="InterPro"/>
</dbReference>
<dbReference type="InterPro" id="IPR013805">
    <property type="entry name" value="GrpE_CC"/>
</dbReference>
<reference evidence="15" key="1">
    <citation type="submission" date="2009-12" db="EMBL/GenBank/DDBJ databases">
        <title>Complete sequence of Treponema azotonutricium strain ZAS-9.</title>
        <authorList>
            <person name="Tetu S.G."/>
            <person name="Matson E."/>
            <person name="Ren Q."/>
            <person name="Seshadri R."/>
            <person name="Elbourne L."/>
            <person name="Hassan K.A."/>
            <person name="Durkin A."/>
            <person name="Radune D."/>
            <person name="Mohamoud Y."/>
            <person name="Shay R."/>
            <person name="Jin S."/>
            <person name="Zhang X."/>
            <person name="Lucey K."/>
            <person name="Ballor N.R."/>
            <person name="Ottesen E."/>
            <person name="Rosenthal R."/>
            <person name="Allen A."/>
            <person name="Leadbetter J.R."/>
            <person name="Paulsen I.T."/>
        </authorList>
    </citation>
    <scope>NUCLEOTIDE SEQUENCE [LARGE SCALE GENOMIC DNA]</scope>
    <source>
        <strain evidence="15">ATCC BAA-888 / DSM 13862 / ZAS-9</strain>
    </source>
</reference>
<dbReference type="KEGG" id="taz:TREAZ_2213"/>
<dbReference type="InParanoid" id="F5Y8P3"/>
<dbReference type="GO" id="GO:0006457">
    <property type="term" value="P:protein folding"/>
    <property type="evidence" value="ECO:0007669"/>
    <property type="project" value="InterPro"/>
</dbReference>
<evidence type="ECO:0000256" key="12">
    <source>
        <dbReference type="RuleBase" id="RU004478"/>
    </source>
</evidence>
<dbReference type="HAMAP" id="MF_01151">
    <property type="entry name" value="GrpE"/>
    <property type="match status" value="1"/>
</dbReference>
<dbReference type="HOGENOM" id="CLU_057217_5_2_12"/>
<dbReference type="PRINTS" id="PR00773">
    <property type="entry name" value="GRPEPROTEIN"/>
</dbReference>
<dbReference type="GO" id="GO:0051087">
    <property type="term" value="F:protein-folding chaperone binding"/>
    <property type="evidence" value="ECO:0007669"/>
    <property type="project" value="InterPro"/>
</dbReference>
<dbReference type="InterPro" id="IPR000740">
    <property type="entry name" value="GrpE"/>
</dbReference>
<dbReference type="STRING" id="545695.TREAZ_2213"/>
<evidence type="ECO:0000313" key="14">
    <source>
        <dbReference type="EMBL" id="AEF80333.1"/>
    </source>
</evidence>
<comment type="similarity">
    <text evidence="2 10 12">Belongs to the GrpE family.</text>
</comment>
<dbReference type="EMBL" id="CP001841">
    <property type="protein sequence ID" value="AEF80333.1"/>
    <property type="molecule type" value="Genomic_DNA"/>
</dbReference>
<protein>
    <recommendedName>
        <fullName evidence="8 10">Protein GrpE</fullName>
    </recommendedName>
    <alternativeName>
        <fullName evidence="9 10">HSP-70 cofactor</fullName>
    </alternativeName>
</protein>
<keyword evidence="4 10" id="KW-0963">Cytoplasm</keyword>
<dbReference type="SUPFAM" id="SSF51064">
    <property type="entry name" value="Head domain of nucleotide exchange factor GrpE"/>
    <property type="match status" value="1"/>
</dbReference>
<comment type="function">
    <text evidence="7 10 11">Participates actively in the response to hyperosmotic and heat shock by preventing the aggregation of stress-denatured proteins, in association with DnaK and GrpE. It is the nucleotide exchange factor for DnaK and may function as a thermosensor. Unfolded proteins bind initially to DnaJ; upon interaction with the DnaJ-bound protein, DnaK hydrolyzes its bound ATP, resulting in the formation of a stable complex. GrpE releases ADP from DnaK; ATP binding to DnaK triggers the release of the substrate protein, thus completing the reaction cycle. Several rounds of ATP-dependent interactions between DnaJ, DnaK and GrpE are required for fully efficient folding.</text>
</comment>
<keyword evidence="5 10" id="KW-0346">Stress response</keyword>
<comment type="subunit">
    <text evidence="3 10">Homodimer.</text>
</comment>
<keyword evidence="6 10" id="KW-0143">Chaperone</keyword>
<evidence type="ECO:0000256" key="6">
    <source>
        <dbReference type="ARBA" id="ARBA00023186"/>
    </source>
</evidence>
<dbReference type="InterPro" id="IPR009012">
    <property type="entry name" value="GrpE_head"/>
</dbReference>
<evidence type="ECO:0000256" key="7">
    <source>
        <dbReference type="ARBA" id="ARBA00053401"/>
    </source>
</evidence>
<evidence type="ECO:0000256" key="8">
    <source>
        <dbReference type="ARBA" id="ARBA00072274"/>
    </source>
</evidence>
<evidence type="ECO:0000256" key="3">
    <source>
        <dbReference type="ARBA" id="ARBA00011738"/>
    </source>
</evidence>
<dbReference type="PANTHER" id="PTHR21237:SF23">
    <property type="entry name" value="GRPE PROTEIN HOMOLOG, MITOCHONDRIAL"/>
    <property type="match status" value="1"/>
</dbReference>
<dbReference type="AlphaFoldDB" id="F5Y8P3"/>
<evidence type="ECO:0000256" key="10">
    <source>
        <dbReference type="HAMAP-Rule" id="MF_01151"/>
    </source>
</evidence>
<dbReference type="OrthoDB" id="9812586at2"/>
<dbReference type="GO" id="GO:0051082">
    <property type="term" value="F:unfolded protein binding"/>
    <property type="evidence" value="ECO:0007669"/>
    <property type="project" value="TreeGrafter"/>
</dbReference>
<dbReference type="NCBIfam" id="NF010738">
    <property type="entry name" value="PRK14140.1"/>
    <property type="match status" value="1"/>
</dbReference>
<evidence type="ECO:0000256" key="9">
    <source>
        <dbReference type="ARBA" id="ARBA00076414"/>
    </source>
</evidence>